<feature type="coiled-coil region" evidence="4">
    <location>
        <begin position="96"/>
        <end position="134"/>
    </location>
</feature>
<dbReference type="GO" id="GO:0030154">
    <property type="term" value="P:cell differentiation"/>
    <property type="evidence" value="ECO:0007669"/>
    <property type="project" value="UniProtKB-KW"/>
</dbReference>
<gene>
    <name evidence="6" type="ORF">RHGRI_008937</name>
</gene>
<reference evidence="6" key="1">
    <citation type="submission" date="2020-08" db="EMBL/GenBank/DDBJ databases">
        <title>Plant Genome Project.</title>
        <authorList>
            <person name="Zhang R.-G."/>
        </authorList>
    </citation>
    <scope>NUCLEOTIDE SEQUENCE</scope>
    <source>
        <strain evidence="6">WSP0</strain>
        <tissue evidence="6">Leaf</tissue>
    </source>
</reference>
<evidence type="ECO:0000256" key="5">
    <source>
        <dbReference type="SAM" id="MobiDB-lite"/>
    </source>
</evidence>
<evidence type="ECO:0000313" key="7">
    <source>
        <dbReference type="Proteomes" id="UP000823749"/>
    </source>
</evidence>
<dbReference type="SUPFAM" id="SSF54060">
    <property type="entry name" value="His-Me finger endonucleases"/>
    <property type="match status" value="1"/>
</dbReference>
<feature type="coiled-coil region" evidence="4">
    <location>
        <begin position="43"/>
        <end position="70"/>
    </location>
</feature>
<dbReference type="GO" id="GO:0004518">
    <property type="term" value="F:nuclease activity"/>
    <property type="evidence" value="ECO:0007669"/>
    <property type="project" value="UniProtKB-KW"/>
</dbReference>
<keyword evidence="3" id="KW-0221">Differentiation</keyword>
<evidence type="ECO:0000256" key="4">
    <source>
        <dbReference type="SAM" id="Coils"/>
    </source>
</evidence>
<keyword evidence="3" id="KW-0287">Flowering</keyword>
<dbReference type="PANTHER" id="PTHR33607">
    <property type="entry name" value="ENDONUCLEASE-1"/>
    <property type="match status" value="1"/>
</dbReference>
<protein>
    <recommendedName>
        <fullName evidence="3">FRIGIDA-like protein</fullName>
    </recommendedName>
</protein>
<sequence length="793" mass="90435">MKLNDSKKNSLRNAILTLALKWKDFDEQLDSTDNCFGECINELDCREKNLESLRESVKESNRELDLVRKSIESRTDELEVKDKEFRSFLEVHTKLLKLKEKQLDEIRRLAEERIEEAELREERLNDRQKLMEGLLLERHEEEKKRFETTQKFICQRLEEISSKEKYFEGRSKEIDSIQNWIERRAKELDSREEQIDERVKELDSMRKLNEKHWKELKLKENEVDFAKLGNEERAEKLDSREKELHSVKNFISQSFEDIHSKNKQLKLDQQLIEERSKELELKEKQIDERPKELELKTKQFGGAESNVKVEQVEGMPVDNVSKCLSADTQFVVKMDGRSLQLFLNERSNDHESMSSEVYRDLRLSLDPAKLVLDAMEGFYPPHLKKGDAVFEKDEIAIKKEVAALNMIINCITSHGLESQYSPLQLKERVGQLLRQKTGQRSAALLRATKAQLPDVVDKRIVVKSKAQPQEEAHWRASVTSSPSSQSQTQEPQCGKKRFAQIPDHDVSSSTQQLNPAKKLCRKDLSTSGGVTNSNHLSSTCPTPIHQQCIQQPVQHPPAIFASETEPYLRAHSGHYSLGGASTPVPGIHMSSHLASQHGSSIPASGGFPPFGTQFGSAPNFNARPFKVAGTPYYSETEPYLRAHSGHYSLGGASTPVPGIHMSSHLASQHGSSIPASGGFPPFGTQFGSAPNFNARPFKVRRDIARAVMYMAVCYGVNQLGNGLNLHLSDSPNIANKEMGMLSALLKWNEIDPPSREEKLRNERVCMKYQHNRNPFVDHPEYANRIWKQVVQRH</sequence>
<comment type="similarity">
    <text evidence="3">Belongs to the Frigida family.</text>
</comment>
<organism evidence="6 7">
    <name type="scientific">Rhododendron griersonianum</name>
    <dbReference type="NCBI Taxonomy" id="479676"/>
    <lineage>
        <taxon>Eukaryota</taxon>
        <taxon>Viridiplantae</taxon>
        <taxon>Streptophyta</taxon>
        <taxon>Embryophyta</taxon>
        <taxon>Tracheophyta</taxon>
        <taxon>Spermatophyta</taxon>
        <taxon>Magnoliopsida</taxon>
        <taxon>eudicotyledons</taxon>
        <taxon>Gunneridae</taxon>
        <taxon>Pentapetalae</taxon>
        <taxon>asterids</taxon>
        <taxon>Ericales</taxon>
        <taxon>Ericaceae</taxon>
        <taxon>Ericoideae</taxon>
        <taxon>Rhodoreae</taxon>
        <taxon>Rhododendron</taxon>
    </lineage>
</organism>
<feature type="compositionally biased region" description="Low complexity" evidence="5">
    <location>
        <begin position="477"/>
        <end position="492"/>
    </location>
</feature>
<dbReference type="InterPro" id="IPR012474">
    <property type="entry name" value="Frigida"/>
</dbReference>
<keyword evidence="2" id="KW-0378">Hydrolase</keyword>
<dbReference type="InterPro" id="IPR007346">
    <property type="entry name" value="Endonuclease-I"/>
</dbReference>
<feature type="region of interest" description="Disordered" evidence="5">
    <location>
        <begin position="466"/>
        <end position="496"/>
    </location>
</feature>
<dbReference type="EMBL" id="JACTNZ010000003">
    <property type="protein sequence ID" value="KAG5559186.1"/>
    <property type="molecule type" value="Genomic_DNA"/>
</dbReference>
<dbReference type="Pfam" id="PF07899">
    <property type="entry name" value="Frigida"/>
    <property type="match status" value="2"/>
</dbReference>
<dbReference type="GO" id="GO:0009908">
    <property type="term" value="P:flower development"/>
    <property type="evidence" value="ECO:0007669"/>
    <property type="project" value="UniProtKB-KW"/>
</dbReference>
<keyword evidence="7" id="KW-1185">Reference proteome</keyword>
<evidence type="ECO:0000313" key="6">
    <source>
        <dbReference type="EMBL" id="KAG5559186.1"/>
    </source>
</evidence>
<dbReference type="GO" id="GO:0016787">
    <property type="term" value="F:hydrolase activity"/>
    <property type="evidence" value="ECO:0007669"/>
    <property type="project" value="UniProtKB-KW"/>
</dbReference>
<evidence type="ECO:0000256" key="2">
    <source>
        <dbReference type="ARBA" id="ARBA00022801"/>
    </source>
</evidence>
<dbReference type="InterPro" id="IPR044925">
    <property type="entry name" value="His-Me_finger_sf"/>
</dbReference>
<keyword evidence="4" id="KW-0175">Coiled coil</keyword>
<keyword evidence="3" id="KW-0217">Developmental protein</keyword>
<dbReference type="PANTHER" id="PTHR33607:SF2">
    <property type="entry name" value="ENDONUCLEASE-1"/>
    <property type="match status" value="1"/>
</dbReference>
<comment type="caution">
    <text evidence="6">The sequence shown here is derived from an EMBL/GenBank/DDBJ whole genome shotgun (WGS) entry which is preliminary data.</text>
</comment>
<dbReference type="AlphaFoldDB" id="A0AAV6L3D0"/>
<dbReference type="Pfam" id="PF04231">
    <property type="entry name" value="Endonuclease_1"/>
    <property type="match status" value="1"/>
</dbReference>
<dbReference type="Proteomes" id="UP000823749">
    <property type="component" value="Chromosome 3"/>
</dbReference>
<proteinExistence type="inferred from homology"/>
<keyword evidence="1" id="KW-0540">Nuclease</keyword>
<evidence type="ECO:0000256" key="1">
    <source>
        <dbReference type="ARBA" id="ARBA00022722"/>
    </source>
</evidence>
<accession>A0AAV6L3D0</accession>
<evidence type="ECO:0000256" key="3">
    <source>
        <dbReference type="RuleBase" id="RU364012"/>
    </source>
</evidence>
<name>A0AAV6L3D0_9ERIC</name>